<gene>
    <name evidence="11" type="ORF">HNR45_000289</name>
</gene>
<reference evidence="11 12" key="1">
    <citation type="submission" date="2020-08" db="EMBL/GenBank/DDBJ databases">
        <title>Genomic Encyclopedia of Type Strains, Phase IV (KMG-IV): sequencing the most valuable type-strain genomes for metagenomic binning, comparative biology and taxonomic classification.</title>
        <authorList>
            <person name="Goeker M."/>
        </authorList>
    </citation>
    <scope>NUCLEOTIDE SEQUENCE [LARGE SCALE GENOMIC DNA]</scope>
    <source>
        <strain evidence="11 12">DSM 21255</strain>
    </source>
</reference>
<evidence type="ECO:0000256" key="6">
    <source>
        <dbReference type="ARBA" id="ARBA00022840"/>
    </source>
</evidence>
<dbReference type="GO" id="GO:0016887">
    <property type="term" value="F:ATP hydrolysis activity"/>
    <property type="evidence" value="ECO:0007669"/>
    <property type="project" value="InterPro"/>
</dbReference>
<dbReference type="EMBL" id="JACHHI010000001">
    <property type="protein sequence ID" value="MBB6477267.1"/>
    <property type="molecule type" value="Genomic_DNA"/>
</dbReference>
<keyword evidence="12" id="KW-1185">Reference proteome</keyword>
<evidence type="ECO:0000256" key="3">
    <source>
        <dbReference type="ARBA" id="ARBA00022475"/>
    </source>
</evidence>
<dbReference type="OrthoDB" id="9799337at2"/>
<dbReference type="InterPro" id="IPR027417">
    <property type="entry name" value="P-loop_NTPase"/>
</dbReference>
<evidence type="ECO:0000256" key="1">
    <source>
        <dbReference type="ARBA" id="ARBA00004202"/>
    </source>
</evidence>
<dbReference type="FunFam" id="3.40.50.300:FF:000134">
    <property type="entry name" value="Iron-enterobactin ABC transporter ATP-binding protein"/>
    <property type="match status" value="1"/>
</dbReference>
<dbReference type="SUPFAM" id="SSF52540">
    <property type="entry name" value="P-loop containing nucleoside triphosphate hydrolases"/>
    <property type="match status" value="1"/>
</dbReference>
<evidence type="ECO:0000256" key="9">
    <source>
        <dbReference type="ARBA" id="ARBA00023136"/>
    </source>
</evidence>
<dbReference type="PANTHER" id="PTHR42771:SF2">
    <property type="entry name" value="IRON(3+)-HYDROXAMATE IMPORT ATP-BINDING PROTEIN FHUC"/>
    <property type="match status" value="1"/>
</dbReference>
<dbReference type="SMART" id="SM00382">
    <property type="entry name" value="AAA"/>
    <property type="match status" value="1"/>
</dbReference>
<evidence type="ECO:0000256" key="7">
    <source>
        <dbReference type="ARBA" id="ARBA00023004"/>
    </source>
</evidence>
<dbReference type="InterPro" id="IPR003593">
    <property type="entry name" value="AAA+_ATPase"/>
</dbReference>
<dbReference type="AlphaFoldDB" id="A0A841R2A9"/>
<evidence type="ECO:0000313" key="11">
    <source>
        <dbReference type="EMBL" id="MBB6477267.1"/>
    </source>
</evidence>
<dbReference type="PROSITE" id="PS50893">
    <property type="entry name" value="ABC_TRANSPORTER_2"/>
    <property type="match status" value="1"/>
</dbReference>
<comment type="caution">
    <text evidence="11">The sequence shown here is derived from an EMBL/GenBank/DDBJ whole genome shotgun (WGS) entry which is preliminary data.</text>
</comment>
<comment type="subcellular location">
    <subcellularLocation>
        <location evidence="1">Cell membrane</location>
        <topology evidence="1">Peripheral membrane protein</topology>
    </subcellularLocation>
</comment>
<dbReference type="InterPro" id="IPR003439">
    <property type="entry name" value="ABC_transporter-like_ATP-bd"/>
</dbReference>
<dbReference type="InterPro" id="IPR017871">
    <property type="entry name" value="ABC_transporter-like_CS"/>
</dbReference>
<keyword evidence="3" id="KW-1003">Cell membrane</keyword>
<evidence type="ECO:0000256" key="5">
    <source>
        <dbReference type="ARBA" id="ARBA00022741"/>
    </source>
</evidence>
<keyword evidence="7" id="KW-0408">Iron</keyword>
<feature type="domain" description="ABC transporter" evidence="10">
    <location>
        <begin position="4"/>
        <end position="240"/>
    </location>
</feature>
<dbReference type="GeneID" id="93485579"/>
<dbReference type="GO" id="GO:0005524">
    <property type="term" value="F:ATP binding"/>
    <property type="evidence" value="ECO:0007669"/>
    <property type="project" value="UniProtKB-KW"/>
</dbReference>
<dbReference type="Pfam" id="PF00005">
    <property type="entry name" value="ABC_tran"/>
    <property type="match status" value="1"/>
</dbReference>
<dbReference type="Proteomes" id="UP000591941">
    <property type="component" value="Unassembled WGS sequence"/>
</dbReference>
<dbReference type="Gene3D" id="3.40.50.300">
    <property type="entry name" value="P-loop containing nucleotide triphosphate hydrolases"/>
    <property type="match status" value="1"/>
</dbReference>
<keyword evidence="8" id="KW-0406">Ion transport</keyword>
<accession>A0A841R2A9</accession>
<dbReference type="GO" id="GO:0006826">
    <property type="term" value="P:iron ion transport"/>
    <property type="evidence" value="ECO:0007669"/>
    <property type="project" value="UniProtKB-KW"/>
</dbReference>
<dbReference type="InterPro" id="IPR051535">
    <property type="entry name" value="Siderophore_ABC-ATPase"/>
</dbReference>
<evidence type="ECO:0000256" key="8">
    <source>
        <dbReference type="ARBA" id="ARBA00023065"/>
    </source>
</evidence>
<keyword evidence="6 11" id="KW-0067">ATP-binding</keyword>
<keyword evidence="2" id="KW-0813">Transport</keyword>
<dbReference type="PROSITE" id="PS00211">
    <property type="entry name" value="ABC_TRANSPORTER_1"/>
    <property type="match status" value="1"/>
</dbReference>
<evidence type="ECO:0000256" key="2">
    <source>
        <dbReference type="ARBA" id="ARBA00022448"/>
    </source>
</evidence>
<proteinExistence type="predicted"/>
<evidence type="ECO:0000313" key="12">
    <source>
        <dbReference type="Proteomes" id="UP000591941"/>
    </source>
</evidence>
<dbReference type="RefSeq" id="WP_159821839.1">
    <property type="nucleotide sequence ID" value="NZ_CABWNB010000001.1"/>
</dbReference>
<protein>
    <submittedName>
        <fullName evidence="11">Iron complex transport system ATP-binding protein</fullName>
    </submittedName>
</protein>
<dbReference type="PANTHER" id="PTHR42771">
    <property type="entry name" value="IRON(3+)-HYDROXAMATE IMPORT ATP-BINDING PROTEIN FHUC"/>
    <property type="match status" value="1"/>
</dbReference>
<dbReference type="GO" id="GO:0005886">
    <property type="term" value="C:plasma membrane"/>
    <property type="evidence" value="ECO:0007669"/>
    <property type="project" value="UniProtKB-SubCell"/>
</dbReference>
<keyword evidence="5" id="KW-0547">Nucleotide-binding</keyword>
<keyword evidence="4" id="KW-0410">Iron transport</keyword>
<name>A0A841R2A9_9FIRM</name>
<evidence type="ECO:0000259" key="10">
    <source>
        <dbReference type="PROSITE" id="PS50893"/>
    </source>
</evidence>
<organism evidence="11 12">
    <name type="scientific">Negativicoccus succinicivorans</name>
    <dbReference type="NCBI Taxonomy" id="620903"/>
    <lineage>
        <taxon>Bacteria</taxon>
        <taxon>Bacillati</taxon>
        <taxon>Bacillota</taxon>
        <taxon>Negativicutes</taxon>
        <taxon>Veillonellales</taxon>
        <taxon>Veillonellaceae</taxon>
        <taxon>Negativicoccus</taxon>
    </lineage>
</organism>
<sequence length="263" mass="29497">MSIIKVDNVAVSFGGHNVIRDISYTVERGEILTILGANGCGKSTLLRAMLGIQKRDQGEVAYSGQTLEEFSPSELARKVAFLPQSATPPGDMTVEEWVGCGRYPYQAWWKPQSDYDRKIVQEALQNTRVWHLKDRNIQSLSGGERQRARIAMALAQEPEIIMLDEPTTYLDLSHQLEVMELLQRINRSNEVTVVMVLHDVNHAAKYSHRLLVLGKGGIYAWGAPKAILTEKLMRDVYGVEAEIADRDGSPYCYVDGLTRFSAQ</sequence>
<evidence type="ECO:0000256" key="4">
    <source>
        <dbReference type="ARBA" id="ARBA00022496"/>
    </source>
</evidence>
<keyword evidence="9" id="KW-0472">Membrane</keyword>
<dbReference type="CDD" id="cd03214">
    <property type="entry name" value="ABC_Iron-Siderophores_B12_Hemin"/>
    <property type="match status" value="1"/>
</dbReference>